<dbReference type="eggNOG" id="COG0239">
    <property type="taxonomic scope" value="Bacteria"/>
</dbReference>
<evidence type="ECO:0000256" key="1">
    <source>
        <dbReference type="ARBA" id="ARBA00004651"/>
    </source>
</evidence>
<proteinExistence type="inferred from homology"/>
<feature type="transmembrane region" description="Helical" evidence="11">
    <location>
        <begin position="45"/>
        <end position="66"/>
    </location>
</feature>
<evidence type="ECO:0000256" key="8">
    <source>
        <dbReference type="ARBA" id="ARBA00023303"/>
    </source>
</evidence>
<keyword evidence="13" id="KW-1185">Reference proteome</keyword>
<evidence type="ECO:0000256" key="9">
    <source>
        <dbReference type="ARBA" id="ARBA00035120"/>
    </source>
</evidence>
<keyword evidence="11" id="KW-0915">Sodium</keyword>
<dbReference type="GO" id="GO:0062054">
    <property type="term" value="F:fluoride channel activity"/>
    <property type="evidence" value="ECO:0007669"/>
    <property type="project" value="UniProtKB-UniRule"/>
</dbReference>
<dbReference type="Proteomes" id="UP000019678">
    <property type="component" value="Unassembled WGS sequence"/>
</dbReference>
<keyword evidence="2 11" id="KW-1003">Cell membrane</keyword>
<dbReference type="HAMAP" id="MF_00454">
    <property type="entry name" value="FluC"/>
    <property type="match status" value="1"/>
</dbReference>
<comment type="caution">
    <text evidence="12">The sequence shown here is derived from an EMBL/GenBank/DDBJ whole genome shotgun (WGS) entry which is preliminary data.</text>
</comment>
<feature type="binding site" evidence="11">
    <location>
        <position position="81"/>
    </location>
    <ligand>
        <name>Na(+)</name>
        <dbReference type="ChEBI" id="CHEBI:29101"/>
        <note>structural</note>
    </ligand>
</feature>
<dbReference type="GO" id="GO:0005886">
    <property type="term" value="C:plasma membrane"/>
    <property type="evidence" value="ECO:0007669"/>
    <property type="project" value="UniProtKB-SubCell"/>
</dbReference>
<comment type="similarity">
    <text evidence="9 11">Belongs to the fluoride channel Fluc/FEX (TC 1.A.43) family.</text>
</comment>
<comment type="activity regulation">
    <text evidence="11">Na(+) is not transported, but it plays an essential structural role and its presence is essential for fluoride channel function.</text>
</comment>
<protein>
    <recommendedName>
        <fullName evidence="11">Fluoride-specific ion channel FluC</fullName>
    </recommendedName>
</protein>
<dbReference type="GO" id="GO:0140114">
    <property type="term" value="P:cellular detoxification of fluoride"/>
    <property type="evidence" value="ECO:0007669"/>
    <property type="project" value="UniProtKB-UniRule"/>
</dbReference>
<dbReference type="InterPro" id="IPR003691">
    <property type="entry name" value="FluC"/>
</dbReference>
<dbReference type="AlphaFoldDB" id="A0A017TEE7"/>
<dbReference type="PANTHER" id="PTHR28259">
    <property type="entry name" value="FLUORIDE EXPORT PROTEIN 1-RELATED"/>
    <property type="match status" value="1"/>
</dbReference>
<dbReference type="GO" id="GO:0046872">
    <property type="term" value="F:metal ion binding"/>
    <property type="evidence" value="ECO:0007669"/>
    <property type="project" value="UniProtKB-KW"/>
</dbReference>
<keyword evidence="11" id="KW-0813">Transport</keyword>
<organism evidence="12 13">
    <name type="scientific">Chondromyces apiculatus DSM 436</name>
    <dbReference type="NCBI Taxonomy" id="1192034"/>
    <lineage>
        <taxon>Bacteria</taxon>
        <taxon>Pseudomonadati</taxon>
        <taxon>Myxococcota</taxon>
        <taxon>Polyangia</taxon>
        <taxon>Polyangiales</taxon>
        <taxon>Polyangiaceae</taxon>
        <taxon>Chondromyces</taxon>
    </lineage>
</organism>
<evidence type="ECO:0000256" key="11">
    <source>
        <dbReference type="HAMAP-Rule" id="MF_00454"/>
    </source>
</evidence>
<evidence type="ECO:0000256" key="6">
    <source>
        <dbReference type="ARBA" id="ARBA00023065"/>
    </source>
</evidence>
<keyword evidence="8 11" id="KW-0407">Ion channel</keyword>
<accession>A0A017TEE7</accession>
<keyword evidence="4 11" id="KW-0812">Transmembrane</keyword>
<keyword evidence="11" id="KW-0479">Metal-binding</keyword>
<evidence type="ECO:0000313" key="13">
    <source>
        <dbReference type="Proteomes" id="UP000019678"/>
    </source>
</evidence>
<dbReference type="OrthoDB" id="9806299at2"/>
<dbReference type="Pfam" id="PF02537">
    <property type="entry name" value="CRCB"/>
    <property type="match status" value="1"/>
</dbReference>
<comment type="catalytic activity">
    <reaction evidence="10">
        <text>fluoride(in) = fluoride(out)</text>
        <dbReference type="Rhea" id="RHEA:76159"/>
        <dbReference type="ChEBI" id="CHEBI:17051"/>
    </reaction>
    <physiologicalReaction direction="left-to-right" evidence="10">
        <dbReference type="Rhea" id="RHEA:76160"/>
    </physiologicalReaction>
</comment>
<evidence type="ECO:0000256" key="3">
    <source>
        <dbReference type="ARBA" id="ARBA00022519"/>
    </source>
</evidence>
<evidence type="ECO:0000256" key="5">
    <source>
        <dbReference type="ARBA" id="ARBA00022989"/>
    </source>
</evidence>
<dbReference type="STRING" id="1192034.CAP_8717"/>
<evidence type="ECO:0000313" key="12">
    <source>
        <dbReference type="EMBL" id="EYF07594.1"/>
    </source>
</evidence>
<name>A0A017TEE7_9BACT</name>
<evidence type="ECO:0000256" key="10">
    <source>
        <dbReference type="ARBA" id="ARBA00035585"/>
    </source>
</evidence>
<dbReference type="EMBL" id="ASRX01000009">
    <property type="protein sequence ID" value="EYF07594.1"/>
    <property type="molecule type" value="Genomic_DNA"/>
</dbReference>
<keyword evidence="6 11" id="KW-0406">Ion transport</keyword>
<feature type="binding site" evidence="11">
    <location>
        <position position="84"/>
    </location>
    <ligand>
        <name>Na(+)</name>
        <dbReference type="ChEBI" id="CHEBI:29101"/>
        <note>structural</note>
    </ligand>
</feature>
<dbReference type="RefSeq" id="WP_044237497.1">
    <property type="nucleotide sequence ID" value="NZ_ASRX01000009.1"/>
</dbReference>
<reference evidence="12 13" key="1">
    <citation type="submission" date="2013-05" db="EMBL/GenBank/DDBJ databases">
        <title>Genome assembly of Chondromyces apiculatus DSM 436.</title>
        <authorList>
            <person name="Sharma G."/>
            <person name="Khatri I."/>
            <person name="Kaur C."/>
            <person name="Mayilraj S."/>
            <person name="Subramanian S."/>
        </authorList>
    </citation>
    <scope>NUCLEOTIDE SEQUENCE [LARGE SCALE GENOMIC DNA]</scope>
    <source>
        <strain evidence="12 13">DSM 436</strain>
    </source>
</reference>
<sequence>MNATPAVWQRLLLVCAAGALGSGARFLVALGAERLRQGAFPAGTLIVNVVGSFLICLVMELAAAGLVTPTQRLTLTTGFLGGFTTYSAFAYETLRCFDERQWKLGVANIALTLVLGLGAGVLGLLCGRRLAGG</sequence>
<feature type="transmembrane region" description="Helical" evidence="11">
    <location>
        <begin position="73"/>
        <end position="94"/>
    </location>
</feature>
<evidence type="ECO:0000256" key="7">
    <source>
        <dbReference type="ARBA" id="ARBA00023136"/>
    </source>
</evidence>
<evidence type="ECO:0000256" key="2">
    <source>
        <dbReference type="ARBA" id="ARBA00022475"/>
    </source>
</evidence>
<keyword evidence="5 11" id="KW-1133">Transmembrane helix</keyword>
<comment type="function">
    <text evidence="11">Fluoride-specific ion channel. Important for reducing fluoride concentration in the cell, thus reducing its toxicity.</text>
</comment>
<gene>
    <name evidence="11" type="primary">fluC</name>
    <name evidence="11" type="synonym">crcB</name>
    <name evidence="12" type="ORF">CAP_8717</name>
</gene>
<comment type="subcellular location">
    <subcellularLocation>
        <location evidence="1 11">Cell membrane</location>
        <topology evidence="1 11">Multi-pass membrane protein</topology>
    </subcellularLocation>
</comment>
<evidence type="ECO:0000256" key="4">
    <source>
        <dbReference type="ARBA" id="ARBA00022692"/>
    </source>
</evidence>
<keyword evidence="3" id="KW-0997">Cell inner membrane</keyword>
<dbReference type="PANTHER" id="PTHR28259:SF1">
    <property type="entry name" value="FLUORIDE EXPORT PROTEIN 1-RELATED"/>
    <property type="match status" value="1"/>
</dbReference>
<keyword evidence="7 11" id="KW-0472">Membrane</keyword>
<feature type="transmembrane region" description="Helical" evidence="11">
    <location>
        <begin position="106"/>
        <end position="127"/>
    </location>
</feature>